<gene>
    <name evidence="2" type="ORF">HYG85_15890</name>
</gene>
<dbReference type="Pfam" id="PF01978">
    <property type="entry name" value="TrmB"/>
    <property type="match status" value="1"/>
</dbReference>
<dbReference type="InterPro" id="IPR036388">
    <property type="entry name" value="WH-like_DNA-bd_sf"/>
</dbReference>
<feature type="domain" description="Transcription regulator TrmB N-terminal" evidence="1">
    <location>
        <begin position="7"/>
        <end position="72"/>
    </location>
</feature>
<name>A0A8J8MC91_9FIRM</name>
<dbReference type="InterPro" id="IPR051797">
    <property type="entry name" value="TrmB-like"/>
</dbReference>
<protein>
    <submittedName>
        <fullName evidence="2">TrmB family transcriptional regulator</fullName>
    </submittedName>
</protein>
<dbReference type="EMBL" id="CP058561">
    <property type="protein sequence ID" value="QUH30301.1"/>
    <property type="molecule type" value="Genomic_DNA"/>
</dbReference>
<keyword evidence="3" id="KW-1185">Reference proteome</keyword>
<dbReference type="Gene3D" id="1.10.10.10">
    <property type="entry name" value="Winged helix-like DNA-binding domain superfamily/Winged helix DNA-binding domain"/>
    <property type="match status" value="1"/>
</dbReference>
<dbReference type="Proteomes" id="UP000677305">
    <property type="component" value="Chromosome"/>
</dbReference>
<organism evidence="2 3">
    <name type="scientific">Vallitalea guaymasensis</name>
    <dbReference type="NCBI Taxonomy" id="1185412"/>
    <lineage>
        <taxon>Bacteria</taxon>
        <taxon>Bacillati</taxon>
        <taxon>Bacillota</taxon>
        <taxon>Clostridia</taxon>
        <taxon>Lachnospirales</taxon>
        <taxon>Vallitaleaceae</taxon>
        <taxon>Vallitalea</taxon>
    </lineage>
</organism>
<proteinExistence type="predicted"/>
<dbReference type="PANTHER" id="PTHR34293">
    <property type="entry name" value="HTH-TYPE TRANSCRIPTIONAL REGULATOR TRMBL2"/>
    <property type="match status" value="1"/>
</dbReference>
<sequence>MNLIDALKSIGFTQQESIIYITLCKHGELSGYEAAKISGISRSNAYAALSSLVDKGSAHIIEGTSAKYIAISKDELIMNATRDFDENIQVIRDNLEFNLVTNNPYITIVDTKNIINKIKNMITQSKFRLYFCADKKILDIFSDEIIEAYNNDKKIVILSPEVPKFNHNKFYKSFNYESFKLIIDTEEVITGTLNQALYSRNTTLVRLIREAIINEIHLIDIKNNISD</sequence>
<dbReference type="SUPFAM" id="SSF46785">
    <property type="entry name" value="Winged helix' DNA-binding domain"/>
    <property type="match status" value="1"/>
</dbReference>
<accession>A0A8J8MC91</accession>
<dbReference type="KEGG" id="vgu:HYG85_15890"/>
<evidence type="ECO:0000313" key="3">
    <source>
        <dbReference type="Proteomes" id="UP000677305"/>
    </source>
</evidence>
<dbReference type="InterPro" id="IPR002831">
    <property type="entry name" value="Tscrpt_reg_TrmB_N"/>
</dbReference>
<dbReference type="AlphaFoldDB" id="A0A8J8MC91"/>
<evidence type="ECO:0000313" key="2">
    <source>
        <dbReference type="EMBL" id="QUH30301.1"/>
    </source>
</evidence>
<dbReference type="RefSeq" id="WP_212690478.1">
    <property type="nucleotide sequence ID" value="NZ_CP058561.1"/>
</dbReference>
<reference evidence="2 3" key="1">
    <citation type="submission" date="2020-07" db="EMBL/GenBank/DDBJ databases">
        <title>Vallitalea guaymasensis genome.</title>
        <authorList>
            <person name="Postec A."/>
        </authorList>
    </citation>
    <scope>NUCLEOTIDE SEQUENCE [LARGE SCALE GENOMIC DNA]</scope>
    <source>
        <strain evidence="2 3">Ra1766G1</strain>
    </source>
</reference>
<dbReference type="InterPro" id="IPR036390">
    <property type="entry name" value="WH_DNA-bd_sf"/>
</dbReference>
<dbReference type="PANTHER" id="PTHR34293:SF1">
    <property type="entry name" value="HTH-TYPE TRANSCRIPTIONAL REGULATOR TRMBL2"/>
    <property type="match status" value="1"/>
</dbReference>
<evidence type="ECO:0000259" key="1">
    <source>
        <dbReference type="Pfam" id="PF01978"/>
    </source>
</evidence>